<dbReference type="AlphaFoldDB" id="A0A1G5GQJ4"/>
<keyword evidence="3" id="KW-1185">Reference proteome</keyword>
<dbReference type="EMBL" id="FMUR01000023">
    <property type="protein sequence ID" value="SCY53599.1"/>
    <property type="molecule type" value="Genomic_DNA"/>
</dbReference>
<organism evidence="2 3">
    <name type="scientific">Butyrivibrio hungatei</name>
    <dbReference type="NCBI Taxonomy" id="185008"/>
    <lineage>
        <taxon>Bacteria</taxon>
        <taxon>Bacillati</taxon>
        <taxon>Bacillota</taxon>
        <taxon>Clostridia</taxon>
        <taxon>Lachnospirales</taxon>
        <taxon>Lachnospiraceae</taxon>
        <taxon>Butyrivibrio</taxon>
    </lineage>
</organism>
<dbReference type="RefSeq" id="WP_074463367.1">
    <property type="nucleotide sequence ID" value="NZ_FMUR01000023.1"/>
</dbReference>
<keyword evidence="1" id="KW-0472">Membrane</keyword>
<protein>
    <submittedName>
        <fullName evidence="2">5-bromo-4-chloroindolyl phosphate hydrolysis protein</fullName>
    </submittedName>
</protein>
<proteinExistence type="predicted"/>
<evidence type="ECO:0000256" key="1">
    <source>
        <dbReference type="SAM" id="Phobius"/>
    </source>
</evidence>
<dbReference type="Proteomes" id="UP000183047">
    <property type="component" value="Unassembled WGS sequence"/>
</dbReference>
<keyword evidence="1" id="KW-0812">Transmembrane</keyword>
<name>A0A1G5GQJ4_9FIRM</name>
<evidence type="ECO:0000313" key="3">
    <source>
        <dbReference type="Proteomes" id="UP000183047"/>
    </source>
</evidence>
<dbReference type="Pfam" id="PF10112">
    <property type="entry name" value="Halogen_Hydrol"/>
    <property type="match status" value="1"/>
</dbReference>
<feature type="transmembrane region" description="Helical" evidence="1">
    <location>
        <begin position="129"/>
        <end position="145"/>
    </location>
</feature>
<accession>A0A1G5GQJ4</accession>
<gene>
    <name evidence="2" type="ORF">SAMN02910451_02990</name>
</gene>
<reference evidence="3" key="1">
    <citation type="submission" date="2016-10" db="EMBL/GenBank/DDBJ databases">
        <authorList>
            <person name="Varghese N."/>
            <person name="Submissions S."/>
        </authorList>
    </citation>
    <scope>NUCLEOTIDE SEQUENCE [LARGE SCALE GENOMIC DNA]</scope>
    <source>
        <strain evidence="3">XBD2006</strain>
    </source>
</reference>
<evidence type="ECO:0000313" key="2">
    <source>
        <dbReference type="EMBL" id="SCY53599.1"/>
    </source>
</evidence>
<feature type="transmembrane region" description="Helical" evidence="1">
    <location>
        <begin position="100"/>
        <end position="123"/>
    </location>
</feature>
<keyword evidence="1" id="KW-1133">Transmembrane helix</keyword>
<sequence>MAKNLPDELADMGKEILRDVSTAIEKNDYSKLASDIANTVKAVTVTSIDRRTTYASGRQNRPNGQQYGYQRQTGYVPYAKAKPLKPVPFLMKRVSRYNGAGSIIFGSIGAVCLMPMSLAALLVAGANPLVAIPAFLFLFCVFQIIKGTKKLNLTKKFYEYGQMVGEAEYFEISKLASRCLKTDKEVIKELKAMIKAGYLPRARFDATEKNLMITDNAYNLYIGAEKDKLEREKKALEQDAAKKAVLDGMSSEVRNILEEGDDYIKFVRKINDVIPDTEEMSDKLYRLEEIMNRIFTQVKKDNQSADELHKLMNYYLPTTRKLLSAYVELDKQPDAGENIVQTKKEISQAMDTINMAFEKLLDSMFQDMAWDISSDISVMKTMMAQDGLTESGVAMQMKE</sequence>
<dbReference type="InterPro" id="IPR018770">
    <property type="entry name" value="ChloroindolylP_hydrolase"/>
</dbReference>